<dbReference type="AlphaFoldDB" id="A2Q363"/>
<keyword evidence="1" id="KW-0418">Kinase</keyword>
<dbReference type="EMBL" id="AC154867">
    <property type="protein sequence ID" value="ABN08063.1"/>
    <property type="molecule type" value="Genomic_DNA"/>
</dbReference>
<reference evidence="1" key="1">
    <citation type="submission" date="2004-12" db="EMBL/GenBank/DDBJ databases">
        <authorList>
            <person name="Town C.D."/>
        </authorList>
    </citation>
    <scope>NUCLEOTIDE SEQUENCE</scope>
</reference>
<name>A2Q363_MEDTR</name>
<gene>
    <name evidence="1" type="ORF">MtrDRAFT_AC154867g24v2</name>
</gene>
<dbReference type="GO" id="GO:0016301">
    <property type="term" value="F:kinase activity"/>
    <property type="evidence" value="ECO:0007669"/>
    <property type="project" value="UniProtKB-KW"/>
</dbReference>
<dbReference type="PANTHER" id="PTHR34222:SF95">
    <property type="entry name" value="RRNA 2'-O-METHYLTRANSFERASE FIBRILLARIN-LIKE ISOFORM X1"/>
    <property type="match status" value="1"/>
</dbReference>
<protein>
    <submittedName>
        <fullName evidence="1">Putative receptor kinase, related</fullName>
    </submittedName>
</protein>
<accession>A2Q363</accession>
<reference evidence="1" key="2">
    <citation type="submission" date="2007-03" db="EMBL/GenBank/DDBJ databases">
        <authorList>
            <consortium name="The International Medicago Genome Annotation Group"/>
        </authorList>
    </citation>
    <scope>NUCLEOTIDE SEQUENCE</scope>
</reference>
<sequence length="226" mass="25496">MIDAQLCIVIKSTIHDSVKNFFTTLLTCETVWKKAKIFDIGDTRRLYQVCQNFMRVVGPRRLDGSMADYLDKIQGLLHDFNEIMPPAGAPTKEYEQRETFFMMLALCGLPMEYSLVRNQILDSPIGPTFNSAMSTLLLILEKSSLNVEVINKPVDSSASAFQSGEYGRSRKHGKSCPKCDHCHMIGHTIDRCFDIHGRPPQTTNVAQTAQVASSQTRLPPSHFRHF</sequence>
<evidence type="ECO:0000313" key="1">
    <source>
        <dbReference type="EMBL" id="ABN08063.1"/>
    </source>
</evidence>
<keyword evidence="1" id="KW-0808">Transferase</keyword>
<dbReference type="PANTHER" id="PTHR34222">
    <property type="entry name" value="GAG_PRE-INTEGRS DOMAIN-CONTAINING PROTEIN"/>
    <property type="match status" value="1"/>
</dbReference>
<proteinExistence type="predicted"/>
<keyword evidence="1" id="KW-0675">Receptor</keyword>
<organism evidence="1">
    <name type="scientific">Medicago truncatula</name>
    <name type="common">Barrel medic</name>
    <name type="synonym">Medicago tribuloides</name>
    <dbReference type="NCBI Taxonomy" id="3880"/>
    <lineage>
        <taxon>Eukaryota</taxon>
        <taxon>Viridiplantae</taxon>
        <taxon>Streptophyta</taxon>
        <taxon>Embryophyta</taxon>
        <taxon>Tracheophyta</taxon>
        <taxon>Spermatophyta</taxon>
        <taxon>Magnoliopsida</taxon>
        <taxon>eudicotyledons</taxon>
        <taxon>Gunneridae</taxon>
        <taxon>Pentapetalae</taxon>
        <taxon>rosids</taxon>
        <taxon>fabids</taxon>
        <taxon>Fabales</taxon>
        <taxon>Fabaceae</taxon>
        <taxon>Papilionoideae</taxon>
        <taxon>50 kb inversion clade</taxon>
        <taxon>NPAAA clade</taxon>
        <taxon>Hologalegina</taxon>
        <taxon>IRL clade</taxon>
        <taxon>Trifolieae</taxon>
        <taxon>Medicago</taxon>
    </lineage>
</organism>